<keyword evidence="7" id="KW-0175">Coiled coil</keyword>
<dbReference type="PANTHER" id="PTHR21338">
    <property type="entry name" value="MITOCHONDRIAL RIBOSOMAL PROTEIN L41"/>
    <property type="match status" value="1"/>
</dbReference>
<dbReference type="eggNOG" id="KOG4756">
    <property type="taxonomic scope" value="Eukaryota"/>
</dbReference>
<dbReference type="InterPro" id="IPR019189">
    <property type="entry name" value="Ribosomal_mL41"/>
</dbReference>
<sequence length="301" mass="35735">MVKPSPQLCARLRFTTKQVGRGFYRGNRTGSMGAHTEYGRYVIDWRKTVHYNMPDTKDFPLSPFVTMEMEPKSRAEDRPDGTTYIPNRIDALEFLRTWKKLNPLEYDGIVAHQEEERRRFAAAAAEQIHEQAQQDAEELAPEQTRTQKQAQKQVQQQTRHMHTTRRLWAPVQATVIREQPNQPVKDFYQLSRAERKELVNKATTSELRQLRRERKAHKITQQEKKETKKDVKLRLRREFIGEEVFQDERELQKILIEEGRRRKQAGLPRATHEEKGQFLEDLQRKAQTRGLFDKIFGRQRE</sequence>
<keyword evidence="4" id="KW-0689">Ribosomal protein</keyword>
<comment type="caution">
    <text evidence="9">The sequence shown here is derived from an EMBL/GenBank/DDBJ whole genome shotgun (WGS) entry which is preliminary data.</text>
</comment>
<dbReference type="RefSeq" id="XP_007744791.1">
    <property type="nucleotide sequence ID" value="XM_007746601.1"/>
</dbReference>
<name>W9WS40_9EURO</name>
<dbReference type="GO" id="GO:0003735">
    <property type="term" value="F:structural constituent of ribosome"/>
    <property type="evidence" value="ECO:0007669"/>
    <property type="project" value="InterPro"/>
</dbReference>
<evidence type="ECO:0000256" key="8">
    <source>
        <dbReference type="SAM" id="MobiDB-lite"/>
    </source>
</evidence>
<comment type="subcellular location">
    <subcellularLocation>
        <location evidence="1">Mitochondrion</location>
    </subcellularLocation>
</comment>
<feature type="compositionally biased region" description="Low complexity" evidence="8">
    <location>
        <begin position="143"/>
        <end position="158"/>
    </location>
</feature>
<evidence type="ECO:0000256" key="3">
    <source>
        <dbReference type="ARBA" id="ARBA00022946"/>
    </source>
</evidence>
<evidence type="ECO:0000256" key="6">
    <source>
        <dbReference type="ARBA" id="ARBA00023274"/>
    </source>
</evidence>
<evidence type="ECO:0000256" key="2">
    <source>
        <dbReference type="ARBA" id="ARBA00010152"/>
    </source>
</evidence>
<keyword evidence="5" id="KW-0496">Mitochondrion</keyword>
<organism evidence="9 10">
    <name type="scientific">Cladophialophora psammophila CBS 110553</name>
    <dbReference type="NCBI Taxonomy" id="1182543"/>
    <lineage>
        <taxon>Eukaryota</taxon>
        <taxon>Fungi</taxon>
        <taxon>Dikarya</taxon>
        <taxon>Ascomycota</taxon>
        <taxon>Pezizomycotina</taxon>
        <taxon>Eurotiomycetes</taxon>
        <taxon>Chaetothyriomycetidae</taxon>
        <taxon>Chaetothyriales</taxon>
        <taxon>Herpotrichiellaceae</taxon>
        <taxon>Cladophialophora</taxon>
    </lineage>
</organism>
<dbReference type="AlphaFoldDB" id="W9WS40"/>
<dbReference type="GeneID" id="19190718"/>
<dbReference type="Proteomes" id="UP000019471">
    <property type="component" value="Unassembled WGS sequence"/>
</dbReference>
<evidence type="ECO:0000256" key="5">
    <source>
        <dbReference type="ARBA" id="ARBA00023128"/>
    </source>
</evidence>
<dbReference type="Pfam" id="PF09809">
    <property type="entry name" value="MRP-L27"/>
    <property type="match status" value="1"/>
</dbReference>
<evidence type="ECO:0000313" key="9">
    <source>
        <dbReference type="EMBL" id="EXJ71012.1"/>
    </source>
</evidence>
<dbReference type="PANTHER" id="PTHR21338:SF0">
    <property type="entry name" value="LARGE RIBOSOMAL SUBUNIT PROTEIN ML41"/>
    <property type="match status" value="1"/>
</dbReference>
<accession>W9WS40</accession>
<keyword evidence="6" id="KW-0687">Ribonucleoprotein</keyword>
<evidence type="ECO:0000256" key="4">
    <source>
        <dbReference type="ARBA" id="ARBA00022980"/>
    </source>
</evidence>
<feature type="coiled-coil region" evidence="7">
    <location>
        <begin position="193"/>
        <end position="230"/>
    </location>
</feature>
<feature type="region of interest" description="Disordered" evidence="8">
    <location>
        <begin position="127"/>
        <end position="163"/>
    </location>
</feature>
<dbReference type="GO" id="GO:0005762">
    <property type="term" value="C:mitochondrial large ribosomal subunit"/>
    <property type="evidence" value="ECO:0007669"/>
    <property type="project" value="InterPro"/>
</dbReference>
<dbReference type="STRING" id="1182543.W9WS40"/>
<evidence type="ECO:0000256" key="7">
    <source>
        <dbReference type="SAM" id="Coils"/>
    </source>
</evidence>
<dbReference type="HOGENOM" id="CLU_909117_0_0_1"/>
<evidence type="ECO:0000313" key="10">
    <source>
        <dbReference type="Proteomes" id="UP000019471"/>
    </source>
</evidence>
<proteinExistence type="inferred from homology"/>
<comment type="similarity">
    <text evidence="2">Belongs to the mitochondrion-specific ribosomal protein mL41 family.</text>
</comment>
<reference evidence="9 10" key="1">
    <citation type="submission" date="2013-03" db="EMBL/GenBank/DDBJ databases">
        <title>The Genome Sequence of Cladophialophora psammophila CBS 110553.</title>
        <authorList>
            <consortium name="The Broad Institute Genomics Platform"/>
            <person name="Cuomo C."/>
            <person name="de Hoog S."/>
            <person name="Gorbushina A."/>
            <person name="Walker B."/>
            <person name="Young S.K."/>
            <person name="Zeng Q."/>
            <person name="Gargeya S."/>
            <person name="Fitzgerald M."/>
            <person name="Haas B."/>
            <person name="Abouelleil A."/>
            <person name="Allen A.W."/>
            <person name="Alvarado L."/>
            <person name="Arachchi H.M."/>
            <person name="Berlin A.M."/>
            <person name="Chapman S.B."/>
            <person name="Gainer-Dewar J."/>
            <person name="Goldberg J."/>
            <person name="Griggs A."/>
            <person name="Gujja S."/>
            <person name="Hansen M."/>
            <person name="Howarth C."/>
            <person name="Imamovic A."/>
            <person name="Ireland A."/>
            <person name="Larimer J."/>
            <person name="McCowan C."/>
            <person name="Murphy C."/>
            <person name="Pearson M."/>
            <person name="Poon T.W."/>
            <person name="Priest M."/>
            <person name="Roberts A."/>
            <person name="Saif S."/>
            <person name="Shea T."/>
            <person name="Sisk P."/>
            <person name="Sykes S."/>
            <person name="Wortman J."/>
            <person name="Nusbaum C."/>
            <person name="Birren B."/>
        </authorList>
    </citation>
    <scope>NUCLEOTIDE SEQUENCE [LARGE SCALE GENOMIC DNA]</scope>
    <source>
        <strain evidence="9 10">CBS 110553</strain>
    </source>
</reference>
<dbReference type="OrthoDB" id="408933at2759"/>
<keyword evidence="3" id="KW-0809">Transit peptide</keyword>
<dbReference type="GO" id="GO:0006412">
    <property type="term" value="P:translation"/>
    <property type="evidence" value="ECO:0007669"/>
    <property type="project" value="TreeGrafter"/>
</dbReference>
<keyword evidence="10" id="KW-1185">Reference proteome</keyword>
<evidence type="ECO:0000256" key="1">
    <source>
        <dbReference type="ARBA" id="ARBA00004173"/>
    </source>
</evidence>
<gene>
    <name evidence="9" type="ORF">A1O5_06005</name>
</gene>
<protein>
    <submittedName>
        <fullName evidence="9">Uncharacterized protein</fullName>
    </submittedName>
</protein>
<dbReference type="EMBL" id="AMGX01000008">
    <property type="protein sequence ID" value="EXJ71012.1"/>
    <property type="molecule type" value="Genomic_DNA"/>
</dbReference>